<dbReference type="Gene3D" id="2.60.40.10">
    <property type="entry name" value="Immunoglobulins"/>
    <property type="match status" value="1"/>
</dbReference>
<evidence type="ECO:0000256" key="7">
    <source>
        <dbReference type="ARBA" id="ARBA00022490"/>
    </source>
</evidence>
<dbReference type="Gene3D" id="1.20.5.1930">
    <property type="match status" value="1"/>
</dbReference>
<keyword evidence="21" id="KW-1185">Reference proteome</keyword>
<dbReference type="InterPro" id="IPR011712">
    <property type="entry name" value="Sig_transdc_His_kin_sub3_dim/P"/>
</dbReference>
<dbReference type="CDD" id="cd16917">
    <property type="entry name" value="HATPase_UhpB-NarQ-NarX-like"/>
    <property type="match status" value="1"/>
</dbReference>
<evidence type="ECO:0000256" key="10">
    <source>
        <dbReference type="ARBA" id="ARBA00022777"/>
    </source>
</evidence>
<dbReference type="InterPro" id="IPR005467">
    <property type="entry name" value="His_kinase_dom"/>
</dbReference>
<sequence length="1013" mass="110208">MKTLLRAPLLLLLLFWSSAVTGWAETFLADGYAVRVWQTEDGLPQNLVTSATQTQEGYLWFGTHSGLARFDGKRFRVFDSANTPALRDRRISALFEDAAGTLWIGHEAGGVTRLTDGSFQIATLPSGADNEKIIGLGSDPQQRLWAMHEYGALSALGHGEQIPSLIAPEKPGNMAWSRGPNGHIWVVENGAAARLIDDALIPVNLPTPQAANYVFGLAATADGGAWILCDNRVRKWRDDRWVEDRGPFPWGDDSLATCLELSDGTLAVGTLNSGLHLIYADGRPPVHLDRTDGLPQNWVRFLHEDREGTLWVGIGSAGLVSIHPTGFAVLNAPDQWQGCSVLSVAASPDGSLWIGTDGAGVYHYSGDTWQRYAADAGLNNVYIPAVAASATGEIWAGNFWWGGPYRLEGGQFERPPSVDETSSPVLALLPVPGTPDLLVGNREGLLRLSPTGSTWLVKSPLGASDDVSAVALAPDGTIWCGFTQGGLVRITPTGTTVFDRDNGLGSNAVHSLLAEPDGTLWIGTADHGLTRYRDGRFDLITPEAGLADKAISAILADAQGYLWLATHRGIQRVARADLHRCADGELSTFPSQIYDRSDGLPIVEFLGGRQGSACTTPDGRLWFANSRGLVCVDPAKVRTNPLPPPVVIESFDVDGRTLDAPADELPTALPPDHQRLEFRFAGLSYVSPDKVQFRYRLEGLDKSWVEVGTDRTASYSQLPAGSYQFHVIASNNDGLWNTTPATVSFTVAPFFWQTWWFLGGCTLLMLSAVAFAVRTLTRRRLRHRLELLEQRHALELERARIARDIHDDVGTSLTRISMLSQSAPAVMRDPERAGPLLARIQQTATDMTRALDEIVWAVDPRHDTLDSLVSYMGKFAEDFLRAAEVRCRLDLPFELPAWDVPSDHRHHLFLAFKEALNNALRHGGASVVQLHLRLQPRGFELVVQDNGGGFDPAALPERPSDRPGGGNGLRNMRQRLERIGGRCEVRSAPGDGTTVTFVVPVPGAPSTAARSQA</sequence>
<dbReference type="Proteomes" id="UP000738431">
    <property type="component" value="Chromosome"/>
</dbReference>
<comment type="function">
    <text evidence="14">Member of the two-component regulatory system NreB/NreC involved in the control of dissimilatory nitrate/nitrite reduction in response to oxygen. NreB functions as a direct oxygen sensor histidine kinase which is autophosphorylated, in the absence of oxygen, probably at the conserved histidine residue, and transfers its phosphate group probably to a conserved aspartate residue of NreC. NreB/NreC activates the expression of the nitrate (narGHJI) and nitrite (nir) reductase operons, as well as the putative nitrate transporter gene narT.</text>
</comment>
<dbReference type="Pfam" id="PF07494">
    <property type="entry name" value="Reg_prop"/>
    <property type="match status" value="3"/>
</dbReference>
<evidence type="ECO:0000259" key="19">
    <source>
        <dbReference type="PROSITE" id="PS50109"/>
    </source>
</evidence>
<evidence type="ECO:0000256" key="6">
    <source>
        <dbReference type="ARBA" id="ARBA00022485"/>
    </source>
</evidence>
<evidence type="ECO:0000256" key="3">
    <source>
        <dbReference type="ARBA" id="ARBA00004496"/>
    </source>
</evidence>
<feature type="transmembrane region" description="Helical" evidence="17">
    <location>
        <begin position="755"/>
        <end position="776"/>
    </location>
</feature>
<evidence type="ECO:0000256" key="2">
    <source>
        <dbReference type="ARBA" id="ARBA00001966"/>
    </source>
</evidence>
<dbReference type="InterPro" id="IPR036890">
    <property type="entry name" value="HATPase_C_sf"/>
</dbReference>
<dbReference type="EMBL" id="CP139781">
    <property type="protein sequence ID" value="WRQ86247.1"/>
    <property type="molecule type" value="Genomic_DNA"/>
</dbReference>
<dbReference type="PANTHER" id="PTHR24421">
    <property type="entry name" value="NITRATE/NITRITE SENSOR PROTEIN NARX-RELATED"/>
    <property type="match status" value="1"/>
</dbReference>
<dbReference type="InterPro" id="IPR013783">
    <property type="entry name" value="Ig-like_fold"/>
</dbReference>
<evidence type="ECO:0000313" key="21">
    <source>
        <dbReference type="Proteomes" id="UP000738431"/>
    </source>
</evidence>
<evidence type="ECO:0000256" key="4">
    <source>
        <dbReference type="ARBA" id="ARBA00012438"/>
    </source>
</evidence>
<dbReference type="SUPFAM" id="SSF55874">
    <property type="entry name" value="ATPase domain of HSP90 chaperone/DNA topoisomerase II/histidine kinase"/>
    <property type="match status" value="1"/>
</dbReference>
<dbReference type="InterPro" id="IPR003594">
    <property type="entry name" value="HATPase_dom"/>
</dbReference>
<comment type="subcellular location">
    <subcellularLocation>
        <location evidence="3">Cytoplasm</location>
    </subcellularLocation>
</comment>
<feature type="signal peptide" evidence="18">
    <location>
        <begin position="1"/>
        <end position="22"/>
    </location>
</feature>
<evidence type="ECO:0000256" key="16">
    <source>
        <dbReference type="SAM" id="MobiDB-lite"/>
    </source>
</evidence>
<evidence type="ECO:0000256" key="17">
    <source>
        <dbReference type="SAM" id="Phobius"/>
    </source>
</evidence>
<evidence type="ECO:0000313" key="20">
    <source>
        <dbReference type="EMBL" id="WRQ86247.1"/>
    </source>
</evidence>
<dbReference type="Gene3D" id="3.30.565.10">
    <property type="entry name" value="Histidine kinase-like ATPase, C-terminal domain"/>
    <property type="match status" value="1"/>
</dbReference>
<keyword evidence="13" id="KW-0411">Iron-sulfur</keyword>
<dbReference type="Gene3D" id="2.130.10.10">
    <property type="entry name" value="YVTN repeat-like/Quinoprotein amine dehydrogenase"/>
    <property type="match status" value="2"/>
</dbReference>
<keyword evidence="12" id="KW-0902">Two-component regulatory system</keyword>
<keyword evidence="18" id="KW-0732">Signal</keyword>
<dbReference type="InterPro" id="IPR011123">
    <property type="entry name" value="Y_Y_Y"/>
</dbReference>
<dbReference type="InterPro" id="IPR050482">
    <property type="entry name" value="Sensor_HK_TwoCompSys"/>
</dbReference>
<keyword evidence="7" id="KW-0963">Cytoplasm</keyword>
<reference evidence="20 21" key="1">
    <citation type="submission" date="2023-12" db="EMBL/GenBank/DDBJ databases">
        <title>Description of an unclassified Opitutus bacterium of Verrucomicrobiota.</title>
        <authorList>
            <person name="Zhang D.-F."/>
        </authorList>
    </citation>
    <scope>NUCLEOTIDE SEQUENCE [LARGE SCALE GENOMIC DNA]</scope>
    <source>
        <strain evidence="20 21">WL0086</strain>
    </source>
</reference>
<comment type="cofactor">
    <cofactor evidence="2">
        <name>[4Fe-4S] cluster</name>
        <dbReference type="ChEBI" id="CHEBI:49883"/>
    </cofactor>
</comment>
<protein>
    <recommendedName>
        <fullName evidence="5">Oxygen sensor histidine kinase NreB</fullName>
        <ecNumber evidence="4">2.7.13.3</ecNumber>
    </recommendedName>
    <alternativeName>
        <fullName evidence="15">Nitrogen regulation protein B</fullName>
    </alternativeName>
</protein>
<dbReference type="PRINTS" id="PR00344">
    <property type="entry name" value="BCTRLSENSOR"/>
</dbReference>
<evidence type="ECO:0000256" key="11">
    <source>
        <dbReference type="ARBA" id="ARBA00023004"/>
    </source>
</evidence>
<dbReference type="RefSeq" id="WP_221031175.1">
    <property type="nucleotide sequence ID" value="NZ_CP139781.1"/>
</dbReference>
<feature type="domain" description="Histidine kinase" evidence="19">
    <location>
        <begin position="804"/>
        <end position="1003"/>
    </location>
</feature>
<keyword evidence="17" id="KW-0812">Transmembrane</keyword>
<dbReference type="SMART" id="SM00387">
    <property type="entry name" value="HATPase_c"/>
    <property type="match status" value="1"/>
</dbReference>
<feature type="compositionally biased region" description="Low complexity" evidence="16">
    <location>
        <begin position="989"/>
        <end position="1001"/>
    </location>
</feature>
<keyword evidence="10" id="KW-0418">Kinase</keyword>
<evidence type="ECO:0000256" key="12">
    <source>
        <dbReference type="ARBA" id="ARBA00023012"/>
    </source>
</evidence>
<gene>
    <name evidence="20" type="ORF">K1X11_015635</name>
</gene>
<organism evidence="20 21">
    <name type="scientific">Actomonas aquatica</name>
    <dbReference type="NCBI Taxonomy" id="2866162"/>
    <lineage>
        <taxon>Bacteria</taxon>
        <taxon>Pseudomonadati</taxon>
        <taxon>Verrucomicrobiota</taxon>
        <taxon>Opitutia</taxon>
        <taxon>Opitutales</taxon>
        <taxon>Opitutaceae</taxon>
        <taxon>Actomonas</taxon>
    </lineage>
</organism>
<dbReference type="Pfam" id="PF02518">
    <property type="entry name" value="HATPase_c"/>
    <property type="match status" value="1"/>
</dbReference>
<keyword evidence="8" id="KW-0808">Transferase</keyword>
<feature type="chain" id="PRO_5046920937" description="Oxygen sensor histidine kinase NreB" evidence="18">
    <location>
        <begin position="23"/>
        <end position="1013"/>
    </location>
</feature>
<evidence type="ECO:0000256" key="9">
    <source>
        <dbReference type="ARBA" id="ARBA00022723"/>
    </source>
</evidence>
<keyword evidence="17" id="KW-1133">Transmembrane helix</keyword>
<dbReference type="InterPro" id="IPR004358">
    <property type="entry name" value="Sig_transdc_His_kin-like_C"/>
</dbReference>
<accession>A0ABZ1C3G8</accession>
<dbReference type="InterPro" id="IPR015943">
    <property type="entry name" value="WD40/YVTN_repeat-like_dom_sf"/>
</dbReference>
<name>A0ABZ1C3G8_9BACT</name>
<keyword evidence="9" id="KW-0479">Metal-binding</keyword>
<keyword evidence="6" id="KW-0004">4Fe-4S</keyword>
<evidence type="ECO:0000256" key="13">
    <source>
        <dbReference type="ARBA" id="ARBA00023014"/>
    </source>
</evidence>
<comment type="catalytic activity">
    <reaction evidence="1">
        <text>ATP + protein L-histidine = ADP + protein N-phospho-L-histidine.</text>
        <dbReference type="EC" id="2.7.13.3"/>
    </reaction>
</comment>
<dbReference type="Pfam" id="PF07730">
    <property type="entry name" value="HisKA_3"/>
    <property type="match status" value="1"/>
</dbReference>
<dbReference type="PANTHER" id="PTHR24421:SF62">
    <property type="entry name" value="SENSORY TRANSDUCTION HISTIDINE KINASE"/>
    <property type="match status" value="1"/>
</dbReference>
<evidence type="ECO:0000256" key="8">
    <source>
        <dbReference type="ARBA" id="ARBA00022679"/>
    </source>
</evidence>
<proteinExistence type="predicted"/>
<evidence type="ECO:0000256" key="5">
    <source>
        <dbReference type="ARBA" id="ARBA00017322"/>
    </source>
</evidence>
<dbReference type="Pfam" id="PF07495">
    <property type="entry name" value="Y_Y_Y"/>
    <property type="match status" value="1"/>
</dbReference>
<dbReference type="InterPro" id="IPR011110">
    <property type="entry name" value="Reg_prop"/>
</dbReference>
<keyword evidence="17" id="KW-0472">Membrane</keyword>
<dbReference type="SUPFAM" id="SSF63829">
    <property type="entry name" value="Calcium-dependent phosphotriesterase"/>
    <property type="match status" value="3"/>
</dbReference>
<keyword evidence="11" id="KW-0408">Iron</keyword>
<dbReference type="PROSITE" id="PS50109">
    <property type="entry name" value="HIS_KIN"/>
    <property type="match status" value="1"/>
</dbReference>
<evidence type="ECO:0000256" key="15">
    <source>
        <dbReference type="ARBA" id="ARBA00030800"/>
    </source>
</evidence>
<evidence type="ECO:0000256" key="18">
    <source>
        <dbReference type="SAM" id="SignalP"/>
    </source>
</evidence>
<dbReference type="EC" id="2.7.13.3" evidence="4"/>
<evidence type="ECO:0000256" key="14">
    <source>
        <dbReference type="ARBA" id="ARBA00024827"/>
    </source>
</evidence>
<evidence type="ECO:0000256" key="1">
    <source>
        <dbReference type="ARBA" id="ARBA00000085"/>
    </source>
</evidence>
<feature type="region of interest" description="Disordered" evidence="16">
    <location>
        <begin position="950"/>
        <end position="971"/>
    </location>
</feature>
<feature type="region of interest" description="Disordered" evidence="16">
    <location>
        <begin position="985"/>
        <end position="1013"/>
    </location>
</feature>